<organism evidence="3 4">
    <name type="scientific">Orbus sasakiae</name>
    <dbReference type="NCBI Taxonomy" id="1078475"/>
    <lineage>
        <taxon>Bacteria</taxon>
        <taxon>Pseudomonadati</taxon>
        <taxon>Pseudomonadota</taxon>
        <taxon>Gammaproteobacteria</taxon>
        <taxon>Orbales</taxon>
        <taxon>Orbaceae</taxon>
        <taxon>Orbus</taxon>
    </lineage>
</organism>
<feature type="transmembrane region" description="Helical" evidence="2">
    <location>
        <begin position="12"/>
        <end position="33"/>
    </location>
</feature>
<evidence type="ECO:0000313" key="4">
    <source>
        <dbReference type="Proteomes" id="UP001500171"/>
    </source>
</evidence>
<accession>A0ABP9NHC1</accession>
<sequence>MNLLKQLINKYVNWLIPVAGIAIILLLVAIFFMNSVIDSLEKKNLSQSEQIGELKGTIITNNQTIDTLKQKNINNQDSLILLRQKNEQSQVLIDEQSKQLARLTNENEQLKLWANTALPDDVIRLYSRPYTIKGSDHYRKLLSEGGAVHNSK</sequence>
<dbReference type="Proteomes" id="UP001500171">
    <property type="component" value="Unassembled WGS sequence"/>
</dbReference>
<dbReference type="RefSeq" id="WP_345492068.1">
    <property type="nucleotide sequence ID" value="NZ_BAABHY010000006.1"/>
</dbReference>
<keyword evidence="2" id="KW-0812">Transmembrane</keyword>
<evidence type="ECO:0000313" key="3">
    <source>
        <dbReference type="EMBL" id="GAA5113384.1"/>
    </source>
</evidence>
<keyword evidence="2" id="KW-0472">Membrane</keyword>
<evidence type="ECO:0008006" key="5">
    <source>
        <dbReference type="Google" id="ProtNLM"/>
    </source>
</evidence>
<evidence type="ECO:0000256" key="2">
    <source>
        <dbReference type="SAM" id="Phobius"/>
    </source>
</evidence>
<feature type="coiled-coil region" evidence="1">
    <location>
        <begin position="86"/>
        <end position="113"/>
    </location>
</feature>
<keyword evidence="4" id="KW-1185">Reference proteome</keyword>
<keyword evidence="1" id="KW-0175">Coiled coil</keyword>
<proteinExistence type="predicted"/>
<reference evidence="4" key="1">
    <citation type="journal article" date="2019" name="Int. J. Syst. Evol. Microbiol.">
        <title>The Global Catalogue of Microorganisms (GCM) 10K type strain sequencing project: providing services to taxonomists for standard genome sequencing and annotation.</title>
        <authorList>
            <consortium name="The Broad Institute Genomics Platform"/>
            <consortium name="The Broad Institute Genome Sequencing Center for Infectious Disease"/>
            <person name="Wu L."/>
            <person name="Ma J."/>
        </authorList>
    </citation>
    <scope>NUCLEOTIDE SEQUENCE [LARGE SCALE GENOMIC DNA]</scope>
    <source>
        <strain evidence="4">JCM 18050</strain>
    </source>
</reference>
<gene>
    <name evidence="3" type="ORF">GCM10023211_21420</name>
</gene>
<comment type="caution">
    <text evidence="3">The sequence shown here is derived from an EMBL/GenBank/DDBJ whole genome shotgun (WGS) entry which is preliminary data.</text>
</comment>
<protein>
    <recommendedName>
        <fullName evidence="5">Holin</fullName>
    </recommendedName>
</protein>
<evidence type="ECO:0000256" key="1">
    <source>
        <dbReference type="SAM" id="Coils"/>
    </source>
</evidence>
<keyword evidence="2" id="KW-1133">Transmembrane helix</keyword>
<name>A0ABP9NHC1_9GAMM</name>
<dbReference type="EMBL" id="BAABHY010000006">
    <property type="protein sequence ID" value="GAA5113384.1"/>
    <property type="molecule type" value="Genomic_DNA"/>
</dbReference>